<dbReference type="Pfam" id="PF26435">
    <property type="entry name" value="DUF8118"/>
    <property type="match status" value="1"/>
</dbReference>
<dbReference type="EMBL" id="CP069188">
    <property type="protein sequence ID" value="QRV17375.1"/>
    <property type="molecule type" value="Genomic_DNA"/>
</dbReference>
<protein>
    <recommendedName>
        <fullName evidence="2">DUF8118 domain-containing protein</fullName>
    </recommendedName>
</protein>
<feature type="domain" description="DUF8118" evidence="2">
    <location>
        <begin position="148"/>
        <end position="191"/>
    </location>
</feature>
<dbReference type="OrthoDB" id="331404at2157"/>
<feature type="region of interest" description="Disordered" evidence="1">
    <location>
        <begin position="185"/>
        <end position="225"/>
    </location>
</feature>
<evidence type="ECO:0000259" key="2">
    <source>
        <dbReference type="Pfam" id="PF26435"/>
    </source>
</evidence>
<dbReference type="KEGG" id="hsal:JMJ58_15055"/>
<evidence type="ECO:0000313" key="4">
    <source>
        <dbReference type="Proteomes" id="UP000637819"/>
    </source>
</evidence>
<dbReference type="RefSeq" id="WP_204749410.1">
    <property type="nucleotide sequence ID" value="NZ_CP069188.1"/>
</dbReference>
<gene>
    <name evidence="3" type="ORF">JMJ58_15055</name>
</gene>
<dbReference type="InterPro" id="IPR058431">
    <property type="entry name" value="DUF8118"/>
</dbReference>
<feature type="compositionally biased region" description="Basic and acidic residues" evidence="1">
    <location>
        <begin position="185"/>
        <end position="212"/>
    </location>
</feature>
<reference evidence="3 4" key="1">
    <citation type="submission" date="2021-01" db="EMBL/GenBank/DDBJ databases">
        <title>Genome Sequence and Methylation Pattern of Haloterrigena salifodinae BOL5-1, An Extremely Halophilic Archaeon from a Bolivian Salt Mine.</title>
        <authorList>
            <person name="DasSarma P."/>
            <person name="Anton B.P."/>
            <person name="DasSarma S.L."/>
            <person name="von Ehrenheim H.A.L."/>
            <person name="Martinez F.L."/>
            <person name="Guzman D."/>
            <person name="Roberts R.J."/>
            <person name="DasSarma S."/>
        </authorList>
    </citation>
    <scope>NUCLEOTIDE SEQUENCE [LARGE SCALE GENOMIC DNA]</scope>
    <source>
        <strain evidence="3 4">BOL5-1</strain>
    </source>
</reference>
<keyword evidence="4" id="KW-1185">Reference proteome</keyword>
<accession>A0A8T8E666</accession>
<dbReference type="Proteomes" id="UP000637819">
    <property type="component" value="Chromosome"/>
</dbReference>
<sequence>MNANNADPNESIDLDDRDARALTEHITVVPTYDGSGDAEGVSPTTTCRIDTETLEGDCPDAKYNCADGRCKHVRRYEFASGRRLVPEWIDDSAITQPFGEFVDDATADLEPTAGESSSGRAIATDGGVTVREAADGAEILKDDDVDPWKGPFAEYDKYGQLTGAKYYRCRGCGREVHTDVDREHVSHRDGCRFGEDESEDSGRIEPTRHEPADFGGGETTGVQDL</sequence>
<dbReference type="GeneID" id="62876469"/>
<organism evidence="3 4">
    <name type="scientific">Haloterrigena salifodinae</name>
    <dbReference type="NCBI Taxonomy" id="2675099"/>
    <lineage>
        <taxon>Archaea</taxon>
        <taxon>Methanobacteriati</taxon>
        <taxon>Methanobacteriota</taxon>
        <taxon>Stenosarchaea group</taxon>
        <taxon>Halobacteria</taxon>
        <taxon>Halobacteriales</taxon>
        <taxon>Natrialbaceae</taxon>
        <taxon>Haloterrigena</taxon>
    </lineage>
</organism>
<proteinExistence type="predicted"/>
<name>A0A8T8E666_9EURY</name>
<evidence type="ECO:0000256" key="1">
    <source>
        <dbReference type="SAM" id="MobiDB-lite"/>
    </source>
</evidence>
<dbReference type="AlphaFoldDB" id="A0A8T8E666"/>
<evidence type="ECO:0000313" key="3">
    <source>
        <dbReference type="EMBL" id="QRV17375.1"/>
    </source>
</evidence>